<dbReference type="AlphaFoldDB" id="A0A9D9I0W4"/>
<name>A0A9D9I0W4_9FIRM</name>
<dbReference type="EMBL" id="JADIML010000215">
    <property type="protein sequence ID" value="MBO8463808.1"/>
    <property type="molecule type" value="Genomic_DNA"/>
</dbReference>
<evidence type="ECO:0000313" key="2">
    <source>
        <dbReference type="Proteomes" id="UP000823618"/>
    </source>
</evidence>
<comment type="caution">
    <text evidence="1">The sequence shown here is derived from an EMBL/GenBank/DDBJ whole genome shotgun (WGS) entry which is preliminary data.</text>
</comment>
<dbReference type="InterPro" id="IPR035890">
    <property type="entry name" value="Anti-sigma-28_factor_FlgM_sf"/>
</dbReference>
<accession>A0A9D9I0W4</accession>
<dbReference type="Proteomes" id="UP000823618">
    <property type="component" value="Unassembled WGS sequence"/>
</dbReference>
<evidence type="ECO:0008006" key="3">
    <source>
        <dbReference type="Google" id="ProtNLM"/>
    </source>
</evidence>
<proteinExistence type="predicted"/>
<sequence>MKITSPCILSYKEQEIPIKRSNRTVLSEQKNFDSFIIQSNQSQMEEQSFLYHIKNSLSKEIQNTTKEDSNFLLQLQQQIKNGTYQPNSIAIATKILLCQQEESHV</sequence>
<reference evidence="1" key="1">
    <citation type="submission" date="2020-10" db="EMBL/GenBank/DDBJ databases">
        <authorList>
            <person name="Gilroy R."/>
        </authorList>
    </citation>
    <scope>NUCLEOTIDE SEQUENCE</scope>
    <source>
        <strain evidence="1">E3-2379</strain>
    </source>
</reference>
<reference evidence="1" key="2">
    <citation type="journal article" date="2021" name="PeerJ">
        <title>Extensive microbial diversity within the chicken gut microbiome revealed by metagenomics and culture.</title>
        <authorList>
            <person name="Gilroy R."/>
            <person name="Ravi A."/>
            <person name="Getino M."/>
            <person name="Pursley I."/>
            <person name="Horton D.L."/>
            <person name="Alikhan N.F."/>
            <person name="Baker D."/>
            <person name="Gharbi K."/>
            <person name="Hall N."/>
            <person name="Watson M."/>
            <person name="Adriaenssens E.M."/>
            <person name="Foster-Nyarko E."/>
            <person name="Jarju S."/>
            <person name="Secka A."/>
            <person name="Antonio M."/>
            <person name="Oren A."/>
            <person name="Chaudhuri R.R."/>
            <person name="La Ragione R."/>
            <person name="Hildebrand F."/>
            <person name="Pallen M.J."/>
        </authorList>
    </citation>
    <scope>NUCLEOTIDE SEQUENCE</scope>
    <source>
        <strain evidence="1">E3-2379</strain>
    </source>
</reference>
<protein>
    <recommendedName>
        <fullName evidence="3">Anti-sigma-28 factor FlgM C-terminal domain-containing protein</fullName>
    </recommendedName>
</protein>
<organism evidence="1 2">
    <name type="scientific">Candidatus Scybalomonas excrementavium</name>
    <dbReference type="NCBI Taxonomy" id="2840943"/>
    <lineage>
        <taxon>Bacteria</taxon>
        <taxon>Bacillati</taxon>
        <taxon>Bacillota</taxon>
        <taxon>Clostridia</taxon>
        <taxon>Lachnospirales</taxon>
        <taxon>Lachnospiraceae</taxon>
        <taxon>Lachnospiraceae incertae sedis</taxon>
        <taxon>Candidatus Scybalomonas</taxon>
    </lineage>
</organism>
<dbReference type="SUPFAM" id="SSF101498">
    <property type="entry name" value="Anti-sigma factor FlgM"/>
    <property type="match status" value="1"/>
</dbReference>
<gene>
    <name evidence="1" type="ORF">IAC13_07750</name>
</gene>
<evidence type="ECO:0000313" key="1">
    <source>
        <dbReference type="EMBL" id="MBO8463808.1"/>
    </source>
</evidence>